<dbReference type="PROSITE" id="PS51375">
    <property type="entry name" value="PPR"/>
    <property type="match status" value="7"/>
</dbReference>
<dbReference type="Pfam" id="PF13041">
    <property type="entry name" value="PPR_2"/>
    <property type="match status" value="3"/>
</dbReference>
<name>A0A835IHR7_9MAGN</name>
<evidence type="ECO:0000256" key="1">
    <source>
        <dbReference type="ARBA" id="ARBA00007626"/>
    </source>
</evidence>
<dbReference type="NCBIfam" id="TIGR00756">
    <property type="entry name" value="PPR"/>
    <property type="match status" value="7"/>
</dbReference>
<evidence type="ECO:0000256" key="4">
    <source>
        <dbReference type="SAM" id="MobiDB-lite"/>
    </source>
</evidence>
<sequence>MLKSRCFPNRSTFVIMIHGFVRKFGKTKDAIQLFDEMVEKGVSPDTMVYTVVISGLWHVNRTDEAKSLLDSMKLNGVCPNIVTYNAWIDGLSKVGKVDESLSLIGLLKEGMVLKENIVPDVVFYTVMIKGYSEAGKVEEALTFLTEMSERGLVPNTYCYNTLIKGFCDAGLMDKARSLKLEISKHESFPDAATYTILICGLCNQGLEGEAQQIFEEMEKKKCFPTVMTFNALIRGLCKSVNEEGGDATADLAASSVKTTPASPKEEAVLADGQSSVSVEHEEVADSSLGPSDKSVLVRGESVDGAELASVDSLTSYLTISQEDRNEEKDSLVSLSQELLSDMSSKKETEDQGQCRKLTVWFRISLMEWAKRVLALYKIGRLESHVPEGTEKVAGEVDEAIEREGVADSSLNFQGEGTHDDADPTELPLEEGERSTEDHFTLAKAQTNYLRVAYLMDLNLRAMKVNEEFEYEKSNGKLASAALCDLQKYTEASEQVSFCREEFGLKEMENSELQAKVHQPLKLMEKNVDLGNIEVAVRGVLEMDMKCKVVESSLYNIFLTGLCQAGMLDQALKIFNKIDDDEWINFLERMRREGMVYENEIGNNKLKDLRRGIVCRPDIARLVRGMMYYHRALVDLWRSLILLRDGHRGEIEDLAPVSSKRQGTEMKPRASSSRCVTLFTAV</sequence>
<feature type="repeat" description="PPR" evidence="3">
    <location>
        <begin position="9"/>
        <end position="44"/>
    </location>
</feature>
<feature type="repeat" description="PPR" evidence="3">
    <location>
        <begin position="45"/>
        <end position="79"/>
    </location>
</feature>
<comment type="similarity">
    <text evidence="1">Belongs to the PPR family. P subfamily.</text>
</comment>
<gene>
    <name evidence="5" type="ORF">IFM89_027192</name>
</gene>
<evidence type="ECO:0000256" key="2">
    <source>
        <dbReference type="ARBA" id="ARBA00022737"/>
    </source>
</evidence>
<dbReference type="InterPro" id="IPR050872">
    <property type="entry name" value="PPR_P_subfamily"/>
</dbReference>
<evidence type="ECO:0000256" key="3">
    <source>
        <dbReference type="PROSITE-ProRule" id="PRU00708"/>
    </source>
</evidence>
<dbReference type="Pfam" id="PF01535">
    <property type="entry name" value="PPR"/>
    <property type="match status" value="1"/>
</dbReference>
<dbReference type="InterPro" id="IPR002885">
    <property type="entry name" value="PPR_rpt"/>
</dbReference>
<dbReference type="Pfam" id="PF12854">
    <property type="entry name" value="PPR_1"/>
    <property type="match status" value="1"/>
</dbReference>
<dbReference type="Proteomes" id="UP000631114">
    <property type="component" value="Unassembled WGS sequence"/>
</dbReference>
<feature type="repeat" description="PPR" evidence="3">
    <location>
        <begin position="550"/>
        <end position="584"/>
    </location>
</feature>
<feature type="region of interest" description="Disordered" evidence="4">
    <location>
        <begin position="410"/>
        <end position="435"/>
    </location>
</feature>
<dbReference type="Gene3D" id="1.25.40.10">
    <property type="entry name" value="Tetratricopeptide repeat domain"/>
    <property type="match status" value="3"/>
</dbReference>
<dbReference type="AlphaFoldDB" id="A0A835IHR7"/>
<dbReference type="PANTHER" id="PTHR46128:SF51">
    <property type="entry name" value="PENTACOTRIPEPTIDE-REPEAT REGION OF PRORP DOMAIN-CONTAINING PROTEIN"/>
    <property type="match status" value="1"/>
</dbReference>
<reference evidence="5 6" key="1">
    <citation type="submission" date="2020-10" db="EMBL/GenBank/DDBJ databases">
        <title>The Coptis chinensis genome and diversification of protoberbering-type alkaloids.</title>
        <authorList>
            <person name="Wang B."/>
            <person name="Shu S."/>
            <person name="Song C."/>
            <person name="Liu Y."/>
        </authorList>
    </citation>
    <scope>NUCLEOTIDE SEQUENCE [LARGE SCALE GENOMIC DNA]</scope>
    <source>
        <strain evidence="5">HL-2020</strain>
        <tissue evidence="5">Leaf</tissue>
    </source>
</reference>
<dbReference type="InterPro" id="IPR011990">
    <property type="entry name" value="TPR-like_helical_dom_sf"/>
</dbReference>
<feature type="repeat" description="PPR" evidence="3">
    <location>
        <begin position="80"/>
        <end position="114"/>
    </location>
</feature>
<comment type="caution">
    <text evidence="5">The sequence shown here is derived from an EMBL/GenBank/DDBJ whole genome shotgun (WGS) entry which is preliminary data.</text>
</comment>
<evidence type="ECO:0000313" key="6">
    <source>
        <dbReference type="Proteomes" id="UP000631114"/>
    </source>
</evidence>
<keyword evidence="6" id="KW-1185">Reference proteome</keyword>
<protein>
    <recommendedName>
        <fullName evidence="7">Pentatricopeptide repeat-containing protein</fullName>
    </recommendedName>
</protein>
<feature type="repeat" description="PPR" evidence="3">
    <location>
        <begin position="155"/>
        <end position="189"/>
    </location>
</feature>
<dbReference type="OrthoDB" id="185373at2759"/>
<evidence type="ECO:0008006" key="7">
    <source>
        <dbReference type="Google" id="ProtNLM"/>
    </source>
</evidence>
<accession>A0A835IHR7</accession>
<feature type="repeat" description="PPR" evidence="3">
    <location>
        <begin position="120"/>
        <end position="154"/>
    </location>
</feature>
<keyword evidence="2" id="KW-0677">Repeat</keyword>
<proteinExistence type="inferred from homology"/>
<dbReference type="EMBL" id="JADFTS010000003">
    <property type="protein sequence ID" value="KAF9615943.1"/>
    <property type="molecule type" value="Genomic_DNA"/>
</dbReference>
<evidence type="ECO:0000313" key="5">
    <source>
        <dbReference type="EMBL" id="KAF9615943.1"/>
    </source>
</evidence>
<dbReference type="PANTHER" id="PTHR46128">
    <property type="entry name" value="MITOCHONDRIAL GROUP I INTRON SPLICING FACTOR CCM1"/>
    <property type="match status" value="1"/>
</dbReference>
<feature type="repeat" description="PPR" evidence="3">
    <location>
        <begin position="190"/>
        <end position="224"/>
    </location>
</feature>
<organism evidence="5 6">
    <name type="scientific">Coptis chinensis</name>
    <dbReference type="NCBI Taxonomy" id="261450"/>
    <lineage>
        <taxon>Eukaryota</taxon>
        <taxon>Viridiplantae</taxon>
        <taxon>Streptophyta</taxon>
        <taxon>Embryophyta</taxon>
        <taxon>Tracheophyta</taxon>
        <taxon>Spermatophyta</taxon>
        <taxon>Magnoliopsida</taxon>
        <taxon>Ranunculales</taxon>
        <taxon>Ranunculaceae</taxon>
        <taxon>Coptidoideae</taxon>
        <taxon>Coptis</taxon>
    </lineage>
</organism>
<feature type="region of interest" description="Disordered" evidence="4">
    <location>
        <begin position="256"/>
        <end position="294"/>
    </location>
</feature>